<dbReference type="PANTHER" id="PTHR43422:SF3">
    <property type="entry name" value="THIAMINE THIAZOLE SYNTHASE"/>
    <property type="match status" value="1"/>
</dbReference>
<dbReference type="PhylomeDB" id="Q1AZB6"/>
<name>Q1AZB6_RUBXD</name>
<dbReference type="SUPFAM" id="SSF51905">
    <property type="entry name" value="FAD/NAD(P)-binding domain"/>
    <property type="match status" value="1"/>
</dbReference>
<gene>
    <name evidence="1" type="ordered locus">Rxyl_0286</name>
</gene>
<dbReference type="STRING" id="266117.Rxyl_0286"/>
<dbReference type="eggNOG" id="COG0654">
    <property type="taxonomic scope" value="Bacteria"/>
</dbReference>
<evidence type="ECO:0000313" key="2">
    <source>
        <dbReference type="Proteomes" id="UP000006637"/>
    </source>
</evidence>
<dbReference type="RefSeq" id="WP_011563280.1">
    <property type="nucleotide sequence ID" value="NC_008148.1"/>
</dbReference>
<accession>Q1AZB6</accession>
<dbReference type="PANTHER" id="PTHR43422">
    <property type="entry name" value="THIAMINE THIAZOLE SYNTHASE"/>
    <property type="match status" value="1"/>
</dbReference>
<dbReference type="Gene3D" id="3.50.50.60">
    <property type="entry name" value="FAD/NAD(P)-binding domain"/>
    <property type="match status" value="1"/>
</dbReference>
<evidence type="ECO:0000313" key="1">
    <source>
        <dbReference type="EMBL" id="ABG03262.1"/>
    </source>
</evidence>
<dbReference type="EMBL" id="CP000386">
    <property type="protein sequence ID" value="ABG03262.1"/>
    <property type="molecule type" value="Genomic_DNA"/>
</dbReference>
<reference evidence="1 2" key="1">
    <citation type="submission" date="2006-06" db="EMBL/GenBank/DDBJ databases">
        <title>Complete sequence of Rubrobacter xylanophilus DSM 9941.</title>
        <authorList>
            <consortium name="US DOE Joint Genome Institute"/>
            <person name="Copeland A."/>
            <person name="Lucas S."/>
            <person name="Lapidus A."/>
            <person name="Barry K."/>
            <person name="Detter J.C."/>
            <person name="Glavina del Rio T."/>
            <person name="Hammon N."/>
            <person name="Israni S."/>
            <person name="Dalin E."/>
            <person name="Tice H."/>
            <person name="Pitluck S."/>
            <person name="Munk A.C."/>
            <person name="Brettin T."/>
            <person name="Bruce D."/>
            <person name="Han C."/>
            <person name="Tapia R."/>
            <person name="Gilna P."/>
            <person name="Schmutz J."/>
            <person name="Larimer F."/>
            <person name="Land M."/>
            <person name="Hauser L."/>
            <person name="Kyrpides N."/>
            <person name="Lykidis A."/>
            <person name="da Costa M.S."/>
            <person name="Rainey F.A."/>
            <person name="Empadinhas N."/>
            <person name="Jolivet E."/>
            <person name="Battista J.R."/>
            <person name="Richardson P."/>
        </authorList>
    </citation>
    <scope>NUCLEOTIDE SEQUENCE [LARGE SCALE GENOMIC DNA]</scope>
    <source>
        <strain evidence="2">DSM 9941 / NBRC 16129 / PRD-1</strain>
    </source>
</reference>
<protein>
    <submittedName>
        <fullName evidence="1">FAD dependent oxidoreductase</fullName>
    </submittedName>
</protein>
<organism evidence="1 2">
    <name type="scientific">Rubrobacter xylanophilus (strain DSM 9941 / JCM 11954 / NBRC 16129 / PRD-1)</name>
    <dbReference type="NCBI Taxonomy" id="266117"/>
    <lineage>
        <taxon>Bacteria</taxon>
        <taxon>Bacillati</taxon>
        <taxon>Actinomycetota</taxon>
        <taxon>Rubrobacteria</taxon>
        <taxon>Rubrobacterales</taxon>
        <taxon>Rubrobacteraceae</taxon>
        <taxon>Rubrobacter</taxon>
    </lineage>
</organism>
<dbReference type="KEGG" id="rxy:Rxyl_0286"/>
<proteinExistence type="predicted"/>
<dbReference type="HOGENOM" id="CLU_028028_2_1_11"/>
<dbReference type="OrthoDB" id="9790035at2"/>
<keyword evidence="2" id="KW-1185">Reference proteome</keyword>
<dbReference type="AlphaFoldDB" id="Q1AZB6"/>
<dbReference type="Pfam" id="PF12831">
    <property type="entry name" value="FAD_oxidored"/>
    <property type="match status" value="1"/>
</dbReference>
<sequence length="445" mass="47973">MPEKECTPAGEAVVVGAGIAGLLAARVLCGHLRRVTVLERDALPAGPGPRKGVPQGRHLHSLATRGSGLLEELFPGLDAELAAAGCPEIDQALDAVTALPAGTLPRFRSGLTMRSVSRDLLEWALRRRLLREGRVRFVEGREATGLVVEGGRVRGVEARARGGGGRERFAAGLVVDASGQGSRAPRWLSALGYEPPAETVVDARLGYATRWYRVPEGFSEGWRSLAVLPGWPHNPRGGSLREVEGGRWTVVLLGIGGDYPPTDPEGFERFARSLPSPILHRAIAGAEPISRVYGYRRTANRRRHYERARLPEGFLVAGDAFCTLNPSYGTGMTAAALAARALEESLRDGGARRLGRRFHRRQARAVAAAWRISASSDAQWAAASSVKELGPLRRLAHRVSEGVLRLATEDERAARRLLEVKNLLAPPQALLEPGILLPALRRALG</sequence>
<dbReference type="Proteomes" id="UP000006637">
    <property type="component" value="Chromosome"/>
</dbReference>
<dbReference type="InterPro" id="IPR036188">
    <property type="entry name" value="FAD/NAD-bd_sf"/>
</dbReference>